<dbReference type="PANTHER" id="PTHR34820:SF4">
    <property type="entry name" value="INNER MEMBRANE PROTEIN YEBZ"/>
    <property type="match status" value="1"/>
</dbReference>
<accession>A0ABT3NTK3</accession>
<feature type="transmembrane region" description="Helical" evidence="6">
    <location>
        <begin position="160"/>
        <end position="181"/>
    </location>
</feature>
<dbReference type="InterPro" id="IPR032694">
    <property type="entry name" value="CopC/D"/>
</dbReference>
<feature type="transmembrane region" description="Helical" evidence="6">
    <location>
        <begin position="230"/>
        <end position="255"/>
    </location>
</feature>
<dbReference type="Proteomes" id="UP001526430">
    <property type="component" value="Unassembled WGS sequence"/>
</dbReference>
<keyword evidence="2" id="KW-1003">Cell membrane</keyword>
<keyword evidence="5 6" id="KW-0472">Membrane</keyword>
<evidence type="ECO:0000256" key="6">
    <source>
        <dbReference type="SAM" id="Phobius"/>
    </source>
</evidence>
<evidence type="ECO:0000256" key="1">
    <source>
        <dbReference type="ARBA" id="ARBA00004651"/>
    </source>
</evidence>
<feature type="transmembrane region" description="Helical" evidence="6">
    <location>
        <begin position="201"/>
        <end position="218"/>
    </location>
</feature>
<feature type="transmembrane region" description="Helical" evidence="6">
    <location>
        <begin position="20"/>
        <end position="41"/>
    </location>
</feature>
<feature type="domain" description="Copper resistance protein D" evidence="7">
    <location>
        <begin position="192"/>
        <end position="293"/>
    </location>
</feature>
<feature type="transmembrane region" description="Helical" evidence="6">
    <location>
        <begin position="474"/>
        <end position="492"/>
    </location>
</feature>
<evidence type="ECO:0000259" key="7">
    <source>
        <dbReference type="Pfam" id="PF05425"/>
    </source>
</evidence>
<feature type="transmembrane region" description="Helical" evidence="6">
    <location>
        <begin position="543"/>
        <end position="564"/>
    </location>
</feature>
<evidence type="ECO:0000256" key="2">
    <source>
        <dbReference type="ARBA" id="ARBA00022475"/>
    </source>
</evidence>
<feature type="transmembrane region" description="Helical" evidence="6">
    <location>
        <begin position="504"/>
        <end position="522"/>
    </location>
</feature>
<comment type="caution">
    <text evidence="8">The sequence shown here is derived from an EMBL/GenBank/DDBJ whole genome shotgun (WGS) entry which is preliminary data.</text>
</comment>
<protein>
    <submittedName>
        <fullName evidence="8">CopD family protein</fullName>
    </submittedName>
</protein>
<feature type="transmembrane region" description="Helical" evidence="6">
    <location>
        <begin position="376"/>
        <end position="394"/>
    </location>
</feature>
<gene>
    <name evidence="8" type="ORF">OF850_07650</name>
</gene>
<evidence type="ECO:0000256" key="3">
    <source>
        <dbReference type="ARBA" id="ARBA00022692"/>
    </source>
</evidence>
<dbReference type="RefSeq" id="WP_301589396.1">
    <property type="nucleotide sequence ID" value="NZ_JAPFQI010000003.1"/>
</dbReference>
<evidence type="ECO:0000313" key="8">
    <source>
        <dbReference type="EMBL" id="MCW8085496.1"/>
    </source>
</evidence>
<dbReference type="EMBL" id="JAPFQI010000003">
    <property type="protein sequence ID" value="MCW8085496.1"/>
    <property type="molecule type" value="Genomic_DNA"/>
</dbReference>
<keyword evidence="9" id="KW-1185">Reference proteome</keyword>
<feature type="transmembrane region" description="Helical" evidence="6">
    <location>
        <begin position="94"/>
        <end position="115"/>
    </location>
</feature>
<feature type="transmembrane region" description="Helical" evidence="6">
    <location>
        <begin position="127"/>
        <end position="148"/>
    </location>
</feature>
<feature type="transmembrane region" description="Helical" evidence="6">
    <location>
        <begin position="275"/>
        <end position="296"/>
    </location>
</feature>
<keyword evidence="3 6" id="KW-0812">Transmembrane</keyword>
<keyword evidence="4 6" id="KW-1133">Transmembrane helix</keyword>
<sequence length="567" mass="61090">MELFLDLYGFLSVVLKAGALASRSALVGGVLTLLLVTAPLARLLPAHQAELAGRMTLRVVRVAGWATLGFTGLSLALGLLALSGAMDLPLFSAMGAQFVLSGFAVMLFAVLLMLLVPRGDFGGGRGWALIAISLLLLAAAVGGSHATARPEGRGYLLLSTYLHQLGAALWLGGLPVLLLALRADWPAAVAQAIGRRYSRQAAAGVGLILLGLLGYWRGYIVAPDALYGTAYGAMAATKGFLTLFLLALGLANWILLHRLSRAGAPEAWLPRLRRFVECEVIAGIAVFGIAASLTSVPPSVDLPDDRATWAEVAERFTPTWPRLQSPDRQDLAIPELQSRLDAEWQERQEAARPQAFIPGEGFLPPRNAFDMAWSEYNHHMAGFVVLLVGIAALLDRSGRFPWARHWPLLYLLLALFLLIRSDPESWPMGDIPLLESLRDPEVLQHKLLSLLVVAFAVSEWTVRLRGRSGAASYVFPLAMVVGGFLLLTHSHAIGNIKEALLVELSHLPLGALAVIAGCARWVELRGGAVAARADGSVEPAREALWAGWIWPACMIGISMLLIFYRES</sequence>
<dbReference type="PANTHER" id="PTHR34820">
    <property type="entry name" value="INNER MEMBRANE PROTEIN YEBZ"/>
    <property type="match status" value="1"/>
</dbReference>
<comment type="subcellular location">
    <subcellularLocation>
        <location evidence="1">Cell membrane</location>
        <topology evidence="1">Multi-pass membrane protein</topology>
    </subcellularLocation>
</comment>
<dbReference type="Pfam" id="PF05425">
    <property type="entry name" value="CopD"/>
    <property type="match status" value="1"/>
</dbReference>
<dbReference type="InterPro" id="IPR008457">
    <property type="entry name" value="Cu-R_CopD_dom"/>
</dbReference>
<feature type="transmembrane region" description="Helical" evidence="6">
    <location>
        <begin position="62"/>
        <end position="82"/>
    </location>
</feature>
<reference evidence="8 9" key="1">
    <citation type="submission" date="2022-10" db="EMBL/GenBank/DDBJ databases">
        <title>Roseococcus glaciei nov., sp. nov., isolated from glacier.</title>
        <authorList>
            <person name="Liu Q."/>
            <person name="Xin Y.-H."/>
        </authorList>
    </citation>
    <scope>NUCLEOTIDE SEQUENCE [LARGE SCALE GENOMIC DNA]</scope>
    <source>
        <strain evidence="8 9">MDT2-1-1</strain>
    </source>
</reference>
<evidence type="ECO:0000313" key="9">
    <source>
        <dbReference type="Proteomes" id="UP001526430"/>
    </source>
</evidence>
<organism evidence="8 9">
    <name type="scientific">Sabulicella glaciei</name>
    <dbReference type="NCBI Taxonomy" id="2984948"/>
    <lineage>
        <taxon>Bacteria</taxon>
        <taxon>Pseudomonadati</taxon>
        <taxon>Pseudomonadota</taxon>
        <taxon>Alphaproteobacteria</taxon>
        <taxon>Acetobacterales</taxon>
        <taxon>Acetobacteraceae</taxon>
        <taxon>Sabulicella</taxon>
    </lineage>
</organism>
<proteinExistence type="predicted"/>
<evidence type="ECO:0000256" key="4">
    <source>
        <dbReference type="ARBA" id="ARBA00022989"/>
    </source>
</evidence>
<name>A0ABT3NTK3_9PROT</name>
<feature type="transmembrane region" description="Helical" evidence="6">
    <location>
        <begin position="406"/>
        <end position="423"/>
    </location>
</feature>
<evidence type="ECO:0000256" key="5">
    <source>
        <dbReference type="ARBA" id="ARBA00023136"/>
    </source>
</evidence>